<evidence type="ECO:0000313" key="5">
    <source>
        <dbReference type="EMBL" id="WGH94357.1"/>
    </source>
</evidence>
<accession>A0AAJ6AKD5</accession>
<keyword evidence="6" id="KW-1185">Reference proteome</keyword>
<dbReference type="Pfam" id="PF05719">
    <property type="entry name" value="GPP34"/>
    <property type="match status" value="1"/>
</dbReference>
<comment type="subcellular location">
    <subcellularLocation>
        <location evidence="1">Golgi apparatus membrane</location>
        <topology evidence="1">Peripheral membrane protein</topology>
        <orientation evidence="1">Cytoplasmic side</orientation>
    </subcellularLocation>
</comment>
<sequence>MKIVERFVVLSLEFQDELAGVSSLLSKARVAATMADLETDGVVSFTPAELTEPWNMDDPKIIVKEKTPSSPALNDVVEKLRDKTGDELSRIVKSKKFDPLQGVLDNFEHNGLVSTHNPGPFRPTHYELVLDTTAEEVITPLTQVLLGRREATYEDRLLLGIIESINATGLMFATANAGWEQKDFSNRVHELDGHHPVLSVLHAQTSGTSALMAKSQLGPATL</sequence>
<evidence type="ECO:0000256" key="2">
    <source>
        <dbReference type="ARBA" id="ARBA00023034"/>
    </source>
</evidence>
<dbReference type="InterPro" id="IPR038261">
    <property type="entry name" value="GPP34-like_sf"/>
</dbReference>
<dbReference type="RefSeq" id="WP_279675385.1">
    <property type="nucleotide sequence ID" value="NZ_CP122566.1"/>
</dbReference>
<evidence type="ECO:0000256" key="1">
    <source>
        <dbReference type="ARBA" id="ARBA00004255"/>
    </source>
</evidence>
<dbReference type="GO" id="GO:0070273">
    <property type="term" value="F:phosphatidylinositol-4-phosphate binding"/>
    <property type="evidence" value="ECO:0007669"/>
    <property type="project" value="InterPro"/>
</dbReference>
<organism evidence="5 6">
    <name type="scientific">Auritidibacter ignavus</name>
    <dbReference type="NCBI Taxonomy" id="678932"/>
    <lineage>
        <taxon>Bacteria</taxon>
        <taxon>Bacillati</taxon>
        <taxon>Actinomycetota</taxon>
        <taxon>Actinomycetes</taxon>
        <taxon>Micrococcales</taxon>
        <taxon>Micrococcaceae</taxon>
        <taxon>Auritidibacter</taxon>
    </lineage>
</organism>
<evidence type="ECO:0000256" key="4">
    <source>
        <dbReference type="ARBA" id="ARBA00023136"/>
    </source>
</evidence>
<dbReference type="GO" id="GO:0005737">
    <property type="term" value="C:cytoplasm"/>
    <property type="evidence" value="ECO:0007669"/>
    <property type="project" value="UniProtKB-ARBA"/>
</dbReference>
<dbReference type="Gene3D" id="1.10.3630.10">
    <property type="entry name" value="yeast vps74-n-term truncation variant domain like"/>
    <property type="match status" value="1"/>
</dbReference>
<evidence type="ECO:0000313" key="6">
    <source>
        <dbReference type="Proteomes" id="UP001224674"/>
    </source>
</evidence>
<dbReference type="InterPro" id="IPR008628">
    <property type="entry name" value="GPP34-like"/>
</dbReference>
<gene>
    <name evidence="5" type="ORF">QDX21_06125</name>
</gene>
<name>A0AAJ6AKD5_9MICC</name>
<dbReference type="EMBL" id="CP122566">
    <property type="protein sequence ID" value="WGH94357.1"/>
    <property type="molecule type" value="Genomic_DNA"/>
</dbReference>
<dbReference type="Proteomes" id="UP001224674">
    <property type="component" value="Chromosome"/>
</dbReference>
<keyword evidence="2" id="KW-0333">Golgi apparatus</keyword>
<evidence type="ECO:0000256" key="3">
    <source>
        <dbReference type="ARBA" id="ARBA00023121"/>
    </source>
</evidence>
<protein>
    <submittedName>
        <fullName evidence="5">GPP34 family phosphoprotein</fullName>
    </submittedName>
</protein>
<keyword evidence="4" id="KW-0472">Membrane</keyword>
<dbReference type="GO" id="GO:0012505">
    <property type="term" value="C:endomembrane system"/>
    <property type="evidence" value="ECO:0007669"/>
    <property type="project" value="UniProtKB-ARBA"/>
</dbReference>
<reference evidence="5 6" key="1">
    <citation type="submission" date="2023-03" db="EMBL/GenBank/DDBJ databases">
        <title>Complete genome sequences of several Auritidibacter ignavus strains isolated from ear infections.</title>
        <authorList>
            <person name="Baehr T."/>
            <person name="Baumhoegger A.M."/>
        </authorList>
    </citation>
    <scope>NUCLEOTIDE SEQUENCE [LARGE SCALE GENOMIC DNA]</scope>
    <source>
        <strain evidence="5 6">BABAE-6</strain>
    </source>
</reference>
<keyword evidence="3" id="KW-0446">Lipid-binding</keyword>
<dbReference type="AlphaFoldDB" id="A0AAJ6AKD5"/>
<proteinExistence type="predicted"/>